<comment type="similarity">
    <text evidence="3 13">Belongs to the acyl-CoA dehydrogenase family.</text>
</comment>
<keyword evidence="4 13" id="KW-0285">Flavoprotein</keyword>
<dbReference type="PANTHER" id="PTHR42807:SF1">
    <property type="entry name" value="GLUTARYL-COA DEHYDROGENASE, MITOCHONDRIAL"/>
    <property type="match status" value="1"/>
</dbReference>
<dbReference type="GO" id="GO:0005743">
    <property type="term" value="C:mitochondrial inner membrane"/>
    <property type="evidence" value="ECO:0007669"/>
    <property type="project" value="TreeGrafter"/>
</dbReference>
<dbReference type="InterPro" id="IPR009100">
    <property type="entry name" value="AcylCoA_DH/oxidase_NM_dom_sf"/>
</dbReference>
<evidence type="ECO:0000256" key="1">
    <source>
        <dbReference type="ARBA" id="ARBA00001974"/>
    </source>
</evidence>
<comment type="pathway">
    <text evidence="10">Amino-acid metabolism; tryptophan metabolism.</text>
</comment>
<dbReference type="InterPro" id="IPR037069">
    <property type="entry name" value="AcylCoA_DH/ox_N_sf"/>
</dbReference>
<dbReference type="Pfam" id="PF00441">
    <property type="entry name" value="Acyl-CoA_dh_1"/>
    <property type="match status" value="1"/>
</dbReference>
<dbReference type="GO" id="GO:0046949">
    <property type="term" value="P:fatty-acyl-CoA biosynthetic process"/>
    <property type="evidence" value="ECO:0007669"/>
    <property type="project" value="TreeGrafter"/>
</dbReference>
<feature type="domain" description="Acyl-CoA dehydrogenase/oxidase N-terminal" evidence="16">
    <location>
        <begin position="50"/>
        <end position="161"/>
    </location>
</feature>
<dbReference type="Pfam" id="PF02770">
    <property type="entry name" value="Acyl-CoA_dh_M"/>
    <property type="match status" value="1"/>
</dbReference>
<dbReference type="Pfam" id="PF02771">
    <property type="entry name" value="Acyl-CoA_dh_N"/>
    <property type="match status" value="1"/>
</dbReference>
<name>A0A6G1SM97_9ACAR</name>
<evidence type="ECO:0000256" key="10">
    <source>
        <dbReference type="ARBA" id="ARBA00037927"/>
    </source>
</evidence>
<dbReference type="GO" id="GO:0004361">
    <property type="term" value="F:glutaryl-CoA dehydrogenase activity"/>
    <property type="evidence" value="ECO:0007669"/>
    <property type="project" value="UniProtKB-EC"/>
</dbReference>
<evidence type="ECO:0000313" key="17">
    <source>
        <dbReference type="EMBL" id="MDE51499.1"/>
    </source>
</evidence>
<dbReference type="FunFam" id="1.10.540.10:FF:000003">
    <property type="entry name" value="glutaryl-CoA dehydrogenase, mitochondrial"/>
    <property type="match status" value="1"/>
</dbReference>
<feature type="domain" description="Acyl-CoA oxidase/dehydrogenase middle" evidence="15">
    <location>
        <begin position="165"/>
        <end position="263"/>
    </location>
</feature>
<dbReference type="FunFam" id="1.20.140.10:FF:000006">
    <property type="entry name" value="Glutaryl-CoA dehydrogenase, mitochondrial"/>
    <property type="match status" value="1"/>
</dbReference>
<accession>A0A6G1SM97</accession>
<evidence type="ECO:0000256" key="7">
    <source>
        <dbReference type="ARBA" id="ARBA00023002"/>
    </source>
</evidence>
<evidence type="ECO:0000256" key="12">
    <source>
        <dbReference type="ARBA" id="ARBA00049493"/>
    </source>
</evidence>
<dbReference type="GO" id="GO:0033539">
    <property type="term" value="P:fatty acid beta-oxidation using acyl-CoA dehydrogenase"/>
    <property type="evidence" value="ECO:0007669"/>
    <property type="project" value="TreeGrafter"/>
</dbReference>
<comment type="pathway">
    <text evidence="9">Amino-acid metabolism; lysine degradation.</text>
</comment>
<dbReference type="SUPFAM" id="SSF56645">
    <property type="entry name" value="Acyl-CoA dehydrogenase NM domain-like"/>
    <property type="match status" value="1"/>
</dbReference>
<dbReference type="InterPro" id="IPR006089">
    <property type="entry name" value="Acyl-CoA_DH_CS"/>
</dbReference>
<keyword evidence="5 13" id="KW-0274">FAD</keyword>
<comment type="subcellular location">
    <subcellularLocation>
        <location evidence="2">Mitochondrion matrix</location>
    </subcellularLocation>
</comment>
<dbReference type="GO" id="GO:0050660">
    <property type="term" value="F:flavin adenine dinucleotide binding"/>
    <property type="evidence" value="ECO:0007669"/>
    <property type="project" value="InterPro"/>
</dbReference>
<dbReference type="InterPro" id="IPR052033">
    <property type="entry name" value="Glutaryl-CoA_DH_mitochondrial"/>
</dbReference>
<dbReference type="Gene3D" id="1.20.140.10">
    <property type="entry name" value="Butyryl-CoA Dehydrogenase, subunit A, domain 3"/>
    <property type="match status" value="1"/>
</dbReference>
<sequence>MVIWQQCRSASRLLTASKSRIASVSYQCRNASSGRKFDWRDPLLLEEALTDEERMIRDQFRGYCQNNLMPRVKQAYRDESFDKNIIKELGDIGMLGPTIKGYGCAGASYVAYGLMAREIESVDSGYRSAFSVQSSLAMNAIYEFGSNEQKDEYLPRLAKGDLIGCFGLTEPNHGSDPGSMEARAMYDSSRKAYKLTGTKTWITNSPIADIAIIWAKLVDDGNKIRGFIVDRKKLSNQASFSTPKIDGKLSLRASITGMIMMDDAEVPEANLLPNVSGLRGPFSCLNNARYGIGWGVIGAGEYCLYTAAQYALDRKQFGRPLASRQLVQKKLSDILIDLSFGLHACLRVGRLMDQGQAAPEMVSMIKKNNCQRALEAARVCRDILGGNGISDEYHIMRHMANLESVYTYEGTSDIHSLIIGRAITGLQAFMDSTD</sequence>
<evidence type="ECO:0000256" key="5">
    <source>
        <dbReference type="ARBA" id="ARBA00022827"/>
    </source>
</evidence>
<dbReference type="EMBL" id="GGYP01006728">
    <property type="protein sequence ID" value="MDE51499.1"/>
    <property type="molecule type" value="Transcribed_RNA"/>
</dbReference>
<dbReference type="InterPro" id="IPR009075">
    <property type="entry name" value="AcylCo_DH/oxidase_C"/>
</dbReference>
<organism evidence="17">
    <name type="scientific">Aceria tosichella</name>
    <name type="common">wheat curl mite</name>
    <dbReference type="NCBI Taxonomy" id="561515"/>
    <lineage>
        <taxon>Eukaryota</taxon>
        <taxon>Metazoa</taxon>
        <taxon>Ecdysozoa</taxon>
        <taxon>Arthropoda</taxon>
        <taxon>Chelicerata</taxon>
        <taxon>Arachnida</taxon>
        <taxon>Acari</taxon>
        <taxon>Acariformes</taxon>
        <taxon>Trombidiformes</taxon>
        <taxon>Prostigmata</taxon>
        <taxon>Eupodina</taxon>
        <taxon>Eriophyoidea</taxon>
        <taxon>Eriophyidae</taxon>
        <taxon>Eriophyinae</taxon>
        <taxon>Aceriini</taxon>
        <taxon>Aceria</taxon>
    </lineage>
</organism>
<keyword evidence="8" id="KW-0496">Mitochondrion</keyword>
<evidence type="ECO:0000259" key="15">
    <source>
        <dbReference type="Pfam" id="PF02770"/>
    </source>
</evidence>
<dbReference type="GO" id="GO:0000062">
    <property type="term" value="F:fatty-acyl-CoA binding"/>
    <property type="evidence" value="ECO:0007669"/>
    <property type="project" value="TreeGrafter"/>
</dbReference>
<dbReference type="EC" id="1.3.8.6" evidence="11"/>
<dbReference type="InterPro" id="IPR036250">
    <property type="entry name" value="AcylCo_DH-like_C"/>
</dbReference>
<evidence type="ECO:0000256" key="2">
    <source>
        <dbReference type="ARBA" id="ARBA00004305"/>
    </source>
</evidence>
<evidence type="ECO:0000256" key="11">
    <source>
        <dbReference type="ARBA" id="ARBA00039033"/>
    </source>
</evidence>
<evidence type="ECO:0000256" key="3">
    <source>
        <dbReference type="ARBA" id="ARBA00009347"/>
    </source>
</evidence>
<feature type="domain" description="Acyl-CoA dehydrogenase/oxidase C-terminal" evidence="14">
    <location>
        <begin position="279"/>
        <end position="423"/>
    </location>
</feature>
<protein>
    <recommendedName>
        <fullName evidence="11">glutaryl-CoA dehydrogenase (ETF)</fullName>
        <ecNumber evidence="11">1.3.8.6</ecNumber>
    </recommendedName>
</protein>
<evidence type="ECO:0000259" key="16">
    <source>
        <dbReference type="Pfam" id="PF02771"/>
    </source>
</evidence>
<dbReference type="AlphaFoldDB" id="A0A6G1SM97"/>
<proteinExistence type="inferred from homology"/>
<evidence type="ECO:0000256" key="4">
    <source>
        <dbReference type="ARBA" id="ARBA00022630"/>
    </source>
</evidence>
<evidence type="ECO:0000256" key="8">
    <source>
        <dbReference type="ARBA" id="ARBA00023128"/>
    </source>
</evidence>
<dbReference type="InterPro" id="IPR046373">
    <property type="entry name" value="Acyl-CoA_Oxase/DH_mid-dom_sf"/>
</dbReference>
<dbReference type="Gene3D" id="1.10.540.10">
    <property type="entry name" value="Acyl-CoA dehydrogenase/oxidase, N-terminal domain"/>
    <property type="match status" value="1"/>
</dbReference>
<evidence type="ECO:0000256" key="6">
    <source>
        <dbReference type="ARBA" id="ARBA00022946"/>
    </source>
</evidence>
<dbReference type="CDD" id="cd01151">
    <property type="entry name" value="GCD"/>
    <property type="match status" value="1"/>
</dbReference>
<evidence type="ECO:0000256" key="13">
    <source>
        <dbReference type="RuleBase" id="RU362125"/>
    </source>
</evidence>
<dbReference type="Gene3D" id="2.40.110.10">
    <property type="entry name" value="Butyryl-CoA Dehydrogenase, subunit A, domain 2"/>
    <property type="match status" value="1"/>
</dbReference>
<dbReference type="PROSITE" id="PS00073">
    <property type="entry name" value="ACYL_COA_DH_2"/>
    <property type="match status" value="1"/>
</dbReference>
<dbReference type="InterPro" id="IPR006091">
    <property type="entry name" value="Acyl-CoA_Oxase/DH_mid-dom"/>
</dbReference>
<gene>
    <name evidence="17" type="primary">GCDH</name>
    <name evidence="17" type="ORF">g.17359</name>
</gene>
<evidence type="ECO:0000256" key="9">
    <source>
        <dbReference type="ARBA" id="ARBA00037899"/>
    </source>
</evidence>
<dbReference type="GO" id="GO:0005759">
    <property type="term" value="C:mitochondrial matrix"/>
    <property type="evidence" value="ECO:0007669"/>
    <property type="project" value="UniProtKB-SubCell"/>
</dbReference>
<dbReference type="PANTHER" id="PTHR42807">
    <property type="entry name" value="GLUTARYL-COA DEHYDROGENASE, MITOCHONDRIAL"/>
    <property type="match status" value="1"/>
</dbReference>
<dbReference type="InterPro" id="IPR013786">
    <property type="entry name" value="AcylCoA_DH/ox_N"/>
</dbReference>
<comment type="catalytic activity">
    <reaction evidence="12">
        <text>glutaryl-CoA + oxidized [electron-transfer flavoprotein] + 2 H(+) = (2E)-butenoyl-CoA + reduced [electron-transfer flavoprotein] + CO2</text>
        <dbReference type="Rhea" id="RHEA:13389"/>
        <dbReference type="Rhea" id="RHEA-COMP:10685"/>
        <dbReference type="Rhea" id="RHEA-COMP:10686"/>
        <dbReference type="ChEBI" id="CHEBI:15378"/>
        <dbReference type="ChEBI" id="CHEBI:16526"/>
        <dbReference type="ChEBI" id="CHEBI:57332"/>
        <dbReference type="ChEBI" id="CHEBI:57378"/>
        <dbReference type="ChEBI" id="CHEBI:57692"/>
        <dbReference type="ChEBI" id="CHEBI:58307"/>
        <dbReference type="EC" id="1.3.8.6"/>
    </reaction>
</comment>
<comment type="cofactor">
    <cofactor evidence="1 13">
        <name>FAD</name>
        <dbReference type="ChEBI" id="CHEBI:57692"/>
    </cofactor>
</comment>
<keyword evidence="6" id="KW-0809">Transit peptide</keyword>
<keyword evidence="7 13" id="KW-0560">Oxidoreductase</keyword>
<dbReference type="SUPFAM" id="SSF47203">
    <property type="entry name" value="Acyl-CoA dehydrogenase C-terminal domain-like"/>
    <property type="match status" value="1"/>
</dbReference>
<reference evidence="17" key="1">
    <citation type="submission" date="2018-10" db="EMBL/GenBank/DDBJ databases">
        <title>Transcriptome assembly of Aceria tosichella (Wheat curl mite) Type 2.</title>
        <authorList>
            <person name="Scully E.D."/>
            <person name="Geib S.M."/>
            <person name="Palmer N.A."/>
            <person name="Gupta A.K."/>
            <person name="Sarath G."/>
            <person name="Tatineni S."/>
        </authorList>
    </citation>
    <scope>NUCLEOTIDE SEQUENCE</scope>
    <source>
        <strain evidence="17">LincolnNE</strain>
    </source>
</reference>
<dbReference type="FunFam" id="2.40.110.10:FF:000008">
    <property type="entry name" value="Glutaryl-CoA dehydrogenase, mitochondrial"/>
    <property type="match status" value="1"/>
</dbReference>
<evidence type="ECO:0000259" key="14">
    <source>
        <dbReference type="Pfam" id="PF00441"/>
    </source>
</evidence>